<keyword evidence="2" id="KW-0808">Transferase</keyword>
<evidence type="ECO:0000259" key="1">
    <source>
        <dbReference type="Pfam" id="PF10090"/>
    </source>
</evidence>
<feature type="domain" description="Histidine phosphotransferase ChpT C-terminal" evidence="1">
    <location>
        <begin position="78"/>
        <end position="180"/>
    </location>
</feature>
<gene>
    <name evidence="2" type="ORF">MNBD_ALPHA07-610</name>
</gene>
<dbReference type="InterPro" id="IPR018762">
    <property type="entry name" value="ChpT_C"/>
</dbReference>
<organism evidence="2">
    <name type="scientific">hydrothermal vent metagenome</name>
    <dbReference type="NCBI Taxonomy" id="652676"/>
    <lineage>
        <taxon>unclassified sequences</taxon>
        <taxon>metagenomes</taxon>
        <taxon>ecological metagenomes</taxon>
    </lineage>
</organism>
<dbReference type="GO" id="GO:0016301">
    <property type="term" value="F:kinase activity"/>
    <property type="evidence" value="ECO:0007669"/>
    <property type="project" value="UniProtKB-KW"/>
</dbReference>
<dbReference type="Gene3D" id="3.30.565.10">
    <property type="entry name" value="Histidine kinase-like ATPase, C-terminal domain"/>
    <property type="match status" value="1"/>
</dbReference>
<proteinExistence type="predicted"/>
<accession>A0A3B0RCM4</accession>
<dbReference type="InterPro" id="IPR036890">
    <property type="entry name" value="HATPase_C_sf"/>
</dbReference>
<dbReference type="Pfam" id="PF10090">
    <property type="entry name" value="HPTransfase"/>
    <property type="match status" value="1"/>
</dbReference>
<name>A0A3B0RCM4_9ZZZZ</name>
<keyword evidence="2" id="KW-0418">Kinase</keyword>
<evidence type="ECO:0000313" key="2">
    <source>
        <dbReference type="EMBL" id="VAV89902.1"/>
    </source>
</evidence>
<dbReference type="Gene3D" id="1.10.287.130">
    <property type="match status" value="1"/>
</dbReference>
<sequence>MLQYNDTVAALIGSRICHDLISPIGAVANGIELMALSGVDQSPEMDLVAASAANANARICLFRLAFGMASAGQRTGAGEIRTILKNVFSDSRITVDWQPDGDFDRAMAQAALLALLCAESAVGLGGEITVSRSDNNWKIYATGPRLKTSPDLWAGLTNPTTLHNIAPGDVQFIMLPDHLARLDRFCRYTLTDTSVSLEF</sequence>
<reference evidence="2" key="1">
    <citation type="submission" date="2018-06" db="EMBL/GenBank/DDBJ databases">
        <authorList>
            <person name="Zhirakovskaya E."/>
        </authorList>
    </citation>
    <scope>NUCLEOTIDE SEQUENCE</scope>
</reference>
<dbReference type="AlphaFoldDB" id="A0A3B0RCM4"/>
<dbReference type="EMBL" id="UOEG01000052">
    <property type="protein sequence ID" value="VAV89902.1"/>
    <property type="molecule type" value="Genomic_DNA"/>
</dbReference>
<protein>
    <submittedName>
        <fullName evidence="2">FIG118788: Signal transduction histidine kinase</fullName>
    </submittedName>
</protein>